<dbReference type="AlphaFoldDB" id="A0A8J6LJ44"/>
<comment type="caution">
    <text evidence="2">The sequence shown here is derived from an EMBL/GenBank/DDBJ whole genome shotgun (WGS) entry which is preliminary data.</text>
</comment>
<evidence type="ECO:0000313" key="3">
    <source>
        <dbReference type="Proteomes" id="UP000719412"/>
    </source>
</evidence>
<organism evidence="2 3">
    <name type="scientific">Tenebrio molitor</name>
    <name type="common">Yellow mealworm beetle</name>
    <dbReference type="NCBI Taxonomy" id="7067"/>
    <lineage>
        <taxon>Eukaryota</taxon>
        <taxon>Metazoa</taxon>
        <taxon>Ecdysozoa</taxon>
        <taxon>Arthropoda</taxon>
        <taxon>Hexapoda</taxon>
        <taxon>Insecta</taxon>
        <taxon>Pterygota</taxon>
        <taxon>Neoptera</taxon>
        <taxon>Endopterygota</taxon>
        <taxon>Coleoptera</taxon>
        <taxon>Polyphaga</taxon>
        <taxon>Cucujiformia</taxon>
        <taxon>Tenebrionidae</taxon>
        <taxon>Tenebrio</taxon>
    </lineage>
</organism>
<name>A0A8J6LJ44_TENMO</name>
<gene>
    <name evidence="2" type="ORF">GEV33_001969</name>
</gene>
<feature type="region of interest" description="Disordered" evidence="1">
    <location>
        <begin position="66"/>
        <end position="117"/>
    </location>
</feature>
<reference evidence="2" key="2">
    <citation type="submission" date="2021-08" db="EMBL/GenBank/DDBJ databases">
        <authorList>
            <person name="Eriksson T."/>
        </authorList>
    </citation>
    <scope>NUCLEOTIDE SEQUENCE</scope>
    <source>
        <strain evidence="2">Stoneville</strain>
        <tissue evidence="2">Whole head</tissue>
    </source>
</reference>
<protein>
    <submittedName>
        <fullName evidence="2">Uncharacterized protein</fullName>
    </submittedName>
</protein>
<evidence type="ECO:0000313" key="2">
    <source>
        <dbReference type="EMBL" id="KAH0820823.1"/>
    </source>
</evidence>
<reference evidence="2" key="1">
    <citation type="journal article" date="2020" name="J Insects Food Feed">
        <title>The yellow mealworm (Tenebrio molitor) genome: a resource for the emerging insects as food and feed industry.</title>
        <authorList>
            <person name="Eriksson T."/>
            <person name="Andere A."/>
            <person name="Kelstrup H."/>
            <person name="Emery V."/>
            <person name="Picard C."/>
        </authorList>
    </citation>
    <scope>NUCLEOTIDE SEQUENCE</scope>
    <source>
        <strain evidence="2">Stoneville</strain>
        <tissue evidence="2">Whole head</tissue>
    </source>
</reference>
<sequence>MRDAERVRIEARTGEERKWQQTLCESRVSGASLLGDSPSNLDDMQAPHHPSLFLCLDYVLAARKTTGPSAARPGIPEFKPDNTNTPYHPRDRLADRHHPFMPDRAAPKQSRTHSYTI</sequence>
<accession>A0A8J6LJ44</accession>
<keyword evidence="3" id="KW-1185">Reference proteome</keyword>
<dbReference type="EMBL" id="JABDTM020010676">
    <property type="protein sequence ID" value="KAH0820823.1"/>
    <property type="molecule type" value="Genomic_DNA"/>
</dbReference>
<dbReference type="Proteomes" id="UP000719412">
    <property type="component" value="Unassembled WGS sequence"/>
</dbReference>
<proteinExistence type="predicted"/>
<evidence type="ECO:0000256" key="1">
    <source>
        <dbReference type="SAM" id="MobiDB-lite"/>
    </source>
</evidence>
<feature type="compositionally biased region" description="Basic and acidic residues" evidence="1">
    <location>
        <begin position="88"/>
        <end position="101"/>
    </location>
</feature>